<evidence type="ECO:0000313" key="11">
    <source>
        <dbReference type="EMBL" id="RZU35378.1"/>
    </source>
</evidence>
<dbReference type="Gene3D" id="3.10.20.310">
    <property type="entry name" value="membrane protein fhac"/>
    <property type="match status" value="1"/>
</dbReference>
<evidence type="ECO:0000256" key="4">
    <source>
        <dbReference type="ARBA" id="ARBA00022618"/>
    </source>
</evidence>
<protein>
    <recommendedName>
        <fullName evidence="9">Cell division protein FtsQ</fullName>
    </recommendedName>
</protein>
<evidence type="ECO:0000256" key="6">
    <source>
        <dbReference type="ARBA" id="ARBA00022989"/>
    </source>
</evidence>
<dbReference type="OrthoDB" id="9790370at2"/>
<evidence type="ECO:0000256" key="7">
    <source>
        <dbReference type="ARBA" id="ARBA00023136"/>
    </source>
</evidence>
<dbReference type="GO" id="GO:0043093">
    <property type="term" value="P:FtsZ-dependent cytokinesis"/>
    <property type="evidence" value="ECO:0007669"/>
    <property type="project" value="UniProtKB-UniRule"/>
</dbReference>
<dbReference type="Gene3D" id="3.40.50.11690">
    <property type="entry name" value="Cell division protein FtsQ/DivIB"/>
    <property type="match status" value="1"/>
</dbReference>
<keyword evidence="7 9" id="KW-0472">Membrane</keyword>
<dbReference type="InterPro" id="IPR013685">
    <property type="entry name" value="POTRA_FtsQ_type"/>
</dbReference>
<dbReference type="GO" id="GO:0090529">
    <property type="term" value="P:cell septum assembly"/>
    <property type="evidence" value="ECO:0007669"/>
    <property type="project" value="InterPro"/>
</dbReference>
<keyword evidence="5 9" id="KW-0812">Transmembrane</keyword>
<dbReference type="PANTHER" id="PTHR35851">
    <property type="entry name" value="CELL DIVISION PROTEIN FTSQ"/>
    <property type="match status" value="1"/>
</dbReference>
<comment type="function">
    <text evidence="9">Essential cell division protein. May link together the upstream cell division proteins, which are predominantly cytoplasmic, with the downstream cell division proteins, which are predominantly periplasmic. May control correct divisome assembly.</text>
</comment>
<comment type="similarity">
    <text evidence="9">Belongs to the FtsQ/DivIB family. FtsQ subfamily.</text>
</comment>
<dbReference type="Pfam" id="PF08478">
    <property type="entry name" value="POTRA_1"/>
    <property type="match status" value="1"/>
</dbReference>
<dbReference type="InterPro" id="IPR045335">
    <property type="entry name" value="FtsQ_C_sf"/>
</dbReference>
<dbReference type="RefSeq" id="WP_130415909.1">
    <property type="nucleotide sequence ID" value="NZ_SHKX01000018.1"/>
</dbReference>
<dbReference type="AlphaFoldDB" id="A0A4Q7YEH1"/>
<keyword evidence="6 9" id="KW-1133">Transmembrane helix</keyword>
<evidence type="ECO:0000313" key="12">
    <source>
        <dbReference type="Proteomes" id="UP000292423"/>
    </source>
</evidence>
<keyword evidence="4 9" id="KW-0132">Cell division</keyword>
<dbReference type="Pfam" id="PF03799">
    <property type="entry name" value="FtsQ_DivIB_C"/>
    <property type="match status" value="1"/>
</dbReference>
<dbReference type="EMBL" id="SHKX01000018">
    <property type="protein sequence ID" value="RZU35378.1"/>
    <property type="molecule type" value="Genomic_DNA"/>
</dbReference>
<proteinExistence type="inferred from homology"/>
<keyword evidence="2 9" id="KW-1003">Cell membrane</keyword>
<evidence type="ECO:0000256" key="8">
    <source>
        <dbReference type="ARBA" id="ARBA00023306"/>
    </source>
</evidence>
<comment type="subcellular location">
    <subcellularLocation>
        <location evidence="9">Cell inner membrane</location>
        <topology evidence="9">Single-pass type II membrane protein</topology>
    </subcellularLocation>
    <subcellularLocation>
        <location evidence="1">Membrane</location>
    </subcellularLocation>
    <text evidence="9">Localizes to the division septum.</text>
</comment>
<accession>A0A4Q7YEH1</accession>
<dbReference type="InterPro" id="IPR005548">
    <property type="entry name" value="Cell_div_FtsQ/DivIB_C"/>
</dbReference>
<dbReference type="GO" id="GO:0005886">
    <property type="term" value="C:plasma membrane"/>
    <property type="evidence" value="ECO:0007669"/>
    <property type="project" value="UniProtKB-SubCell"/>
</dbReference>
<evidence type="ECO:0000256" key="5">
    <source>
        <dbReference type="ARBA" id="ARBA00022692"/>
    </source>
</evidence>
<evidence type="ECO:0000256" key="9">
    <source>
        <dbReference type="HAMAP-Rule" id="MF_00911"/>
    </source>
</evidence>
<dbReference type="PANTHER" id="PTHR35851:SF1">
    <property type="entry name" value="CELL DIVISION PROTEIN FTSQ"/>
    <property type="match status" value="1"/>
</dbReference>
<evidence type="ECO:0000259" key="10">
    <source>
        <dbReference type="PROSITE" id="PS51779"/>
    </source>
</evidence>
<sequence>MQSQAPASRNPFRNIPFRNWVLVLGRFFSLAWLLAGLVALLWGMFGLYSVLVHKAPLAIIQVEGDINSSDRDELARRLKATVRGSYFGTDLVAIRDVVIASPWVESMSVQRRWPDGIRVLVIEKKAVARWGEKNYLSARGEIFQPKPGESDSGLPLLFGPTGKAAYVMEQYRSLNERFRPLKQQVVELHLTERMTWFLKLASGTEIIIDQSQFNDKLQRFFWLYEKQLKPYADRIARVDLRYRNGLAVSWKDGMSVPVVNNQLKKLEQVATQDGR</sequence>
<dbReference type="Proteomes" id="UP000292423">
    <property type="component" value="Unassembled WGS sequence"/>
</dbReference>
<feature type="domain" description="POTRA" evidence="10">
    <location>
        <begin position="55"/>
        <end position="124"/>
    </location>
</feature>
<dbReference type="HAMAP" id="MF_00911">
    <property type="entry name" value="FtsQ_subfam"/>
    <property type="match status" value="1"/>
</dbReference>
<keyword evidence="12" id="KW-1185">Reference proteome</keyword>
<gene>
    <name evidence="9" type="primary">ftsQ</name>
    <name evidence="11" type="ORF">EV700_3331</name>
</gene>
<keyword evidence="3 9" id="KW-0997">Cell inner membrane</keyword>
<dbReference type="InterPro" id="IPR026579">
    <property type="entry name" value="FtsQ"/>
</dbReference>
<evidence type="ECO:0000256" key="3">
    <source>
        <dbReference type="ARBA" id="ARBA00022519"/>
    </source>
</evidence>
<reference evidence="11 12" key="1">
    <citation type="submission" date="2019-02" db="EMBL/GenBank/DDBJ databases">
        <title>Genomic Encyclopedia of Type Strains, Phase IV (KMG-IV): sequencing the most valuable type-strain genomes for metagenomic binning, comparative biology and taxonomic classification.</title>
        <authorList>
            <person name="Goeker M."/>
        </authorList>
    </citation>
    <scope>NUCLEOTIDE SEQUENCE [LARGE SCALE GENOMIC DNA]</scope>
    <source>
        <strain evidence="11 12">DSM 105135</strain>
    </source>
</reference>
<name>A0A4Q7YEH1_9GAMM</name>
<dbReference type="GO" id="GO:0032153">
    <property type="term" value="C:cell division site"/>
    <property type="evidence" value="ECO:0007669"/>
    <property type="project" value="UniProtKB-UniRule"/>
</dbReference>
<feature type="transmembrane region" description="Helical" evidence="9">
    <location>
        <begin position="20"/>
        <end position="45"/>
    </location>
</feature>
<organism evidence="11 12">
    <name type="scientific">Fluviicoccus keumensis</name>
    <dbReference type="NCBI Taxonomy" id="1435465"/>
    <lineage>
        <taxon>Bacteria</taxon>
        <taxon>Pseudomonadati</taxon>
        <taxon>Pseudomonadota</taxon>
        <taxon>Gammaproteobacteria</taxon>
        <taxon>Moraxellales</taxon>
        <taxon>Moraxellaceae</taxon>
        <taxon>Fluviicoccus</taxon>
    </lineage>
</organism>
<comment type="subunit">
    <text evidence="9">Part of a complex composed of FtsB, FtsL and FtsQ.</text>
</comment>
<evidence type="ECO:0000256" key="2">
    <source>
        <dbReference type="ARBA" id="ARBA00022475"/>
    </source>
</evidence>
<dbReference type="PROSITE" id="PS51779">
    <property type="entry name" value="POTRA"/>
    <property type="match status" value="1"/>
</dbReference>
<comment type="caution">
    <text evidence="11">The sequence shown here is derived from an EMBL/GenBank/DDBJ whole genome shotgun (WGS) entry which is preliminary data.</text>
</comment>
<keyword evidence="8 9" id="KW-0131">Cell cycle</keyword>
<evidence type="ECO:0000256" key="1">
    <source>
        <dbReference type="ARBA" id="ARBA00004370"/>
    </source>
</evidence>
<dbReference type="InterPro" id="IPR034746">
    <property type="entry name" value="POTRA"/>
</dbReference>